<dbReference type="PIRSF" id="PIRSF006493">
    <property type="entry name" value="Prok_Ku"/>
    <property type="match status" value="1"/>
</dbReference>
<dbReference type="PANTHER" id="PTHR41251:SF1">
    <property type="entry name" value="NON-HOMOLOGOUS END JOINING PROTEIN KU"/>
    <property type="match status" value="1"/>
</dbReference>
<dbReference type="HAMAP" id="MF_01875">
    <property type="entry name" value="Prokaryotic_Ku"/>
    <property type="match status" value="1"/>
</dbReference>
<reference evidence="5 6" key="1">
    <citation type="submission" date="2018-03" db="EMBL/GenBank/DDBJ databases">
        <title>Genome sequence of the symbiotic type strain Mesorhizobium helmanticense CSLC115NT isolated from Lotus corniculatus nodules.</title>
        <authorList>
            <person name="Sannazzaro A.I."/>
            <person name="Torres Tejerizo G.A."/>
            <person name="Dip D."/>
            <person name="Caballero M."/>
            <person name="Pistorio M."/>
            <person name="Estrella M.J."/>
        </authorList>
    </citation>
    <scope>NUCLEOTIDE SEQUENCE [LARGE SCALE GENOMIC DNA]</scope>
    <source>
        <strain evidence="5 6">CSLC115N</strain>
    </source>
</reference>
<dbReference type="Pfam" id="PF02735">
    <property type="entry name" value="Ku"/>
    <property type="match status" value="1"/>
</dbReference>
<dbReference type="GO" id="GO:0003690">
    <property type="term" value="F:double-stranded DNA binding"/>
    <property type="evidence" value="ECO:0007669"/>
    <property type="project" value="UniProtKB-UniRule"/>
</dbReference>
<gene>
    <name evidence="2" type="primary">ku</name>
    <name evidence="5" type="ORF">C9427_25420</name>
</gene>
<evidence type="ECO:0000256" key="2">
    <source>
        <dbReference type="HAMAP-Rule" id="MF_01875"/>
    </source>
</evidence>
<dbReference type="Gene3D" id="2.40.290.10">
    <property type="match status" value="1"/>
</dbReference>
<comment type="similarity">
    <text evidence="2">Belongs to the prokaryotic Ku family.</text>
</comment>
<keyword evidence="6" id="KW-1185">Reference proteome</keyword>
<dbReference type="EMBL" id="PZJX01000047">
    <property type="protein sequence ID" value="PTE07476.1"/>
    <property type="molecule type" value="Genomic_DNA"/>
</dbReference>
<dbReference type="GO" id="GO:0006303">
    <property type="term" value="P:double-strand break repair via nonhomologous end joining"/>
    <property type="evidence" value="ECO:0007669"/>
    <property type="project" value="UniProtKB-UniRule"/>
</dbReference>
<protein>
    <recommendedName>
        <fullName evidence="2">Non-homologous end joining protein Ku</fullName>
    </recommendedName>
</protein>
<comment type="caution">
    <text evidence="5">The sequence shown here is derived from an EMBL/GenBank/DDBJ whole genome shotgun (WGS) entry which is preliminary data.</text>
</comment>
<accession>A0A2T4IP94</accession>
<dbReference type="InterPro" id="IPR009187">
    <property type="entry name" value="Prok_Ku"/>
</dbReference>
<dbReference type="OrthoDB" id="9780854at2"/>
<keyword evidence="2" id="KW-0233">DNA recombination</keyword>
<evidence type="ECO:0000313" key="6">
    <source>
        <dbReference type="Proteomes" id="UP000240259"/>
    </source>
</evidence>
<feature type="region of interest" description="Disordered" evidence="3">
    <location>
        <begin position="256"/>
        <end position="286"/>
    </location>
</feature>
<evidence type="ECO:0000256" key="1">
    <source>
        <dbReference type="ARBA" id="ARBA00023125"/>
    </source>
</evidence>
<organism evidence="5 6">
    <name type="scientific">Mesorhizobium helmanticense</name>
    <dbReference type="NCBI Taxonomy" id="1776423"/>
    <lineage>
        <taxon>Bacteria</taxon>
        <taxon>Pseudomonadati</taxon>
        <taxon>Pseudomonadota</taxon>
        <taxon>Alphaproteobacteria</taxon>
        <taxon>Hyphomicrobiales</taxon>
        <taxon>Phyllobacteriaceae</taxon>
        <taxon>Mesorhizobium</taxon>
    </lineage>
</organism>
<dbReference type="RefSeq" id="WP_107651820.1">
    <property type="nucleotide sequence ID" value="NZ_PZJX01000047.1"/>
</dbReference>
<sequence>MAPRPAWKGYLKLSLVTCAIELTNVVTHTEKVSFRILNRKTGNTVKRIYVDAETGKPLEEGDEIKGYEVGNGEFIHIEEDEIEAVQIESSHTMSLDGFVEKSSIQQIYLDTPYYVSPADKVSEEAFAVIRDAMAAEKKAGLARLVLYSRERPVVVEPLGKGMVLTTLRYGDTVRQPDSVFGDIKATKTEGEMIELAEHIIDKKKAKFDPSKFDDRYEDALLELIRAKKAGRKAPKAKAAPKPSNVVNLFDALKKSLSSGDGAKPPAKARSQAKRAKPKAAARRKSA</sequence>
<proteinExistence type="inferred from homology"/>
<keyword evidence="2" id="KW-0234">DNA repair</keyword>
<dbReference type="NCBIfam" id="TIGR02772">
    <property type="entry name" value="Ku_bact"/>
    <property type="match status" value="1"/>
</dbReference>
<comment type="subunit">
    <text evidence="2">Homodimer. Interacts with LigD.</text>
</comment>
<comment type="function">
    <text evidence="2">With LigD forms a non-homologous end joining (NHEJ) DNA repair enzyme, which repairs dsDNA breaks with reduced fidelity. Binds linear dsDNA with 5'- and 3'- overhangs but not closed circular dsDNA nor ssDNA. Recruits and stimulates the ligase activity of LigD.</text>
</comment>
<dbReference type="SUPFAM" id="SSF100939">
    <property type="entry name" value="SPOC domain-like"/>
    <property type="match status" value="1"/>
</dbReference>
<dbReference type="GO" id="GO:0006310">
    <property type="term" value="P:DNA recombination"/>
    <property type="evidence" value="ECO:0007669"/>
    <property type="project" value="UniProtKB-KW"/>
</dbReference>
<keyword evidence="1 2" id="KW-0238">DNA-binding</keyword>
<dbReference type="InterPro" id="IPR016194">
    <property type="entry name" value="SPOC-like_C_dom_sf"/>
</dbReference>
<keyword evidence="2" id="KW-0227">DNA damage</keyword>
<name>A0A2T4IP94_9HYPH</name>
<feature type="compositionally biased region" description="Basic residues" evidence="3">
    <location>
        <begin position="270"/>
        <end position="286"/>
    </location>
</feature>
<evidence type="ECO:0000256" key="3">
    <source>
        <dbReference type="SAM" id="MobiDB-lite"/>
    </source>
</evidence>
<feature type="domain" description="Ku" evidence="4">
    <location>
        <begin position="55"/>
        <end position="184"/>
    </location>
</feature>
<dbReference type="Proteomes" id="UP000240259">
    <property type="component" value="Unassembled WGS sequence"/>
</dbReference>
<dbReference type="InterPro" id="IPR006164">
    <property type="entry name" value="DNA_bd_Ku70/Ku80"/>
</dbReference>
<evidence type="ECO:0000259" key="4">
    <source>
        <dbReference type="SMART" id="SM00559"/>
    </source>
</evidence>
<dbReference type="SMART" id="SM00559">
    <property type="entry name" value="Ku78"/>
    <property type="match status" value="1"/>
</dbReference>
<evidence type="ECO:0000313" key="5">
    <source>
        <dbReference type="EMBL" id="PTE07476.1"/>
    </source>
</evidence>
<dbReference type="PANTHER" id="PTHR41251">
    <property type="entry name" value="NON-HOMOLOGOUS END JOINING PROTEIN KU"/>
    <property type="match status" value="1"/>
</dbReference>
<dbReference type="AlphaFoldDB" id="A0A2T4IP94"/>